<dbReference type="Pfam" id="PF14833">
    <property type="entry name" value="NAD_binding_11"/>
    <property type="match status" value="1"/>
</dbReference>
<name>A0A917ELE4_9RHOB</name>
<gene>
    <name evidence="6" type="ORF">GCM10011517_27600</name>
</gene>
<dbReference type="SUPFAM" id="SSF48179">
    <property type="entry name" value="6-phosphogluconate dehydrogenase C-terminal domain-like"/>
    <property type="match status" value="1"/>
</dbReference>
<dbReference type="InterPro" id="IPR013328">
    <property type="entry name" value="6PGD_dom2"/>
</dbReference>
<dbReference type="PANTHER" id="PTHR43060">
    <property type="entry name" value="3-HYDROXYISOBUTYRATE DEHYDROGENASE-LIKE 1, MITOCHONDRIAL-RELATED"/>
    <property type="match status" value="1"/>
</dbReference>
<evidence type="ECO:0000256" key="2">
    <source>
        <dbReference type="ARBA" id="ARBA00023027"/>
    </source>
</evidence>
<keyword evidence="7" id="KW-1185">Reference proteome</keyword>
<feature type="active site" evidence="3">
    <location>
        <position position="171"/>
    </location>
</feature>
<accession>A0A917ELE4</accession>
<reference evidence="6" key="1">
    <citation type="journal article" date="2014" name="Int. J. Syst. Evol. Microbiol.">
        <title>Complete genome sequence of Corynebacterium casei LMG S-19264T (=DSM 44701T), isolated from a smear-ripened cheese.</title>
        <authorList>
            <consortium name="US DOE Joint Genome Institute (JGI-PGF)"/>
            <person name="Walter F."/>
            <person name="Albersmeier A."/>
            <person name="Kalinowski J."/>
            <person name="Ruckert C."/>
        </authorList>
    </citation>
    <scope>NUCLEOTIDE SEQUENCE</scope>
    <source>
        <strain evidence="6">CGMCC 1.16012</strain>
    </source>
</reference>
<sequence length="296" mass="29911">MVKASIIGLGAMGQGMARNILSAGIALTGFDLYAPARASFAEAGGIPAESAAEAAAGQDLALVMVATADQAEAALFDNGAADALAPGAVVVLSSTVAPESARMIAARLVEMGHMMLDAPVSGGQVGADAGTLTVMASGPDAAFERAAPLLEAVSKTVYRLGAEPGLGATYKVVHQLAAGVHLVAAAELMALGVKAGCDAQTLYQIVSGAAGNSWMFGDRAPRMMQAEPEVTSTIDIFRKDVGLVLETGQAAGVDLPMTEAAFAVLEQAGAMGLGRNDDSAVVRVYEKQTGKPVHDK</sequence>
<dbReference type="AlphaFoldDB" id="A0A917ELE4"/>
<organism evidence="6 7">
    <name type="scientific">Actibacterium pelagium</name>
    <dbReference type="NCBI Taxonomy" id="2029103"/>
    <lineage>
        <taxon>Bacteria</taxon>
        <taxon>Pseudomonadati</taxon>
        <taxon>Pseudomonadota</taxon>
        <taxon>Alphaproteobacteria</taxon>
        <taxon>Rhodobacterales</taxon>
        <taxon>Roseobacteraceae</taxon>
        <taxon>Actibacterium</taxon>
    </lineage>
</organism>
<keyword evidence="1" id="KW-0560">Oxidoreductase</keyword>
<dbReference type="Gene3D" id="3.40.50.720">
    <property type="entry name" value="NAD(P)-binding Rossmann-like Domain"/>
    <property type="match status" value="1"/>
</dbReference>
<dbReference type="InterPro" id="IPR036291">
    <property type="entry name" value="NAD(P)-bd_dom_sf"/>
</dbReference>
<dbReference type="EMBL" id="BMKN01000002">
    <property type="protein sequence ID" value="GGE58371.1"/>
    <property type="molecule type" value="Genomic_DNA"/>
</dbReference>
<proteinExistence type="predicted"/>
<dbReference type="InterPro" id="IPR008927">
    <property type="entry name" value="6-PGluconate_DH-like_C_sf"/>
</dbReference>
<dbReference type="Proteomes" id="UP000606730">
    <property type="component" value="Unassembled WGS sequence"/>
</dbReference>
<dbReference type="GO" id="GO:0016054">
    <property type="term" value="P:organic acid catabolic process"/>
    <property type="evidence" value="ECO:0007669"/>
    <property type="project" value="UniProtKB-ARBA"/>
</dbReference>
<evidence type="ECO:0000259" key="5">
    <source>
        <dbReference type="Pfam" id="PF14833"/>
    </source>
</evidence>
<feature type="domain" description="3-hydroxyisobutyrate dehydrogenase-like NAD-binding" evidence="5">
    <location>
        <begin position="165"/>
        <end position="285"/>
    </location>
</feature>
<dbReference type="OrthoDB" id="9812907at2"/>
<dbReference type="GO" id="GO:0051287">
    <property type="term" value="F:NAD binding"/>
    <property type="evidence" value="ECO:0007669"/>
    <property type="project" value="InterPro"/>
</dbReference>
<dbReference type="InterPro" id="IPR029154">
    <property type="entry name" value="HIBADH-like_NADP-bd"/>
</dbReference>
<dbReference type="GO" id="GO:0050661">
    <property type="term" value="F:NADP binding"/>
    <property type="evidence" value="ECO:0007669"/>
    <property type="project" value="InterPro"/>
</dbReference>
<dbReference type="RefSeq" id="WP_095594629.1">
    <property type="nucleotide sequence ID" value="NZ_BMKN01000002.1"/>
</dbReference>
<reference evidence="6" key="2">
    <citation type="submission" date="2020-09" db="EMBL/GenBank/DDBJ databases">
        <authorList>
            <person name="Sun Q."/>
            <person name="Zhou Y."/>
        </authorList>
    </citation>
    <scope>NUCLEOTIDE SEQUENCE</scope>
    <source>
        <strain evidence="6">CGMCC 1.16012</strain>
    </source>
</reference>
<evidence type="ECO:0000259" key="4">
    <source>
        <dbReference type="Pfam" id="PF03446"/>
    </source>
</evidence>
<keyword evidence="2" id="KW-0520">NAD</keyword>
<dbReference type="InterPro" id="IPR015815">
    <property type="entry name" value="HIBADH-related"/>
</dbReference>
<dbReference type="InterPro" id="IPR006115">
    <property type="entry name" value="6PGDH_NADP-bd"/>
</dbReference>
<evidence type="ECO:0000256" key="3">
    <source>
        <dbReference type="PIRSR" id="PIRSR000103-1"/>
    </source>
</evidence>
<evidence type="ECO:0000313" key="6">
    <source>
        <dbReference type="EMBL" id="GGE58371.1"/>
    </source>
</evidence>
<comment type="caution">
    <text evidence="6">The sequence shown here is derived from an EMBL/GenBank/DDBJ whole genome shotgun (WGS) entry which is preliminary data.</text>
</comment>
<dbReference type="Gene3D" id="1.10.1040.10">
    <property type="entry name" value="N-(1-d-carboxylethyl)-l-norvaline Dehydrogenase, domain 2"/>
    <property type="match status" value="1"/>
</dbReference>
<evidence type="ECO:0000313" key="7">
    <source>
        <dbReference type="Proteomes" id="UP000606730"/>
    </source>
</evidence>
<feature type="domain" description="6-phosphogluconate dehydrogenase NADP-binding" evidence="4">
    <location>
        <begin position="5"/>
        <end position="161"/>
    </location>
</feature>
<protein>
    <submittedName>
        <fullName evidence="6">6-phosphogluconate dehydrogenase</fullName>
    </submittedName>
</protein>
<dbReference type="GO" id="GO:0016491">
    <property type="term" value="F:oxidoreductase activity"/>
    <property type="evidence" value="ECO:0007669"/>
    <property type="project" value="UniProtKB-KW"/>
</dbReference>
<dbReference type="Pfam" id="PF03446">
    <property type="entry name" value="NAD_binding_2"/>
    <property type="match status" value="1"/>
</dbReference>
<dbReference type="SUPFAM" id="SSF51735">
    <property type="entry name" value="NAD(P)-binding Rossmann-fold domains"/>
    <property type="match status" value="1"/>
</dbReference>
<dbReference type="PROSITE" id="PS00895">
    <property type="entry name" value="3_HYDROXYISOBUT_DH"/>
    <property type="match status" value="1"/>
</dbReference>
<dbReference type="InterPro" id="IPR002204">
    <property type="entry name" value="3-OH-isobutyrate_DH-rel_CS"/>
</dbReference>
<dbReference type="PIRSF" id="PIRSF000103">
    <property type="entry name" value="HIBADH"/>
    <property type="match status" value="1"/>
</dbReference>
<evidence type="ECO:0000256" key="1">
    <source>
        <dbReference type="ARBA" id="ARBA00023002"/>
    </source>
</evidence>